<proteinExistence type="predicted"/>
<name>A0A0B7ADC9_9EUPU</name>
<dbReference type="AlphaFoldDB" id="A0A0B7ADC9"/>
<reference evidence="1" key="1">
    <citation type="submission" date="2014-12" db="EMBL/GenBank/DDBJ databases">
        <title>Insight into the proteome of Arion vulgaris.</title>
        <authorList>
            <person name="Aradska J."/>
            <person name="Bulat T."/>
            <person name="Smidak R."/>
            <person name="Sarate P."/>
            <person name="Gangsoo J."/>
            <person name="Sialana F."/>
            <person name="Bilban M."/>
            <person name="Lubec G."/>
        </authorList>
    </citation>
    <scope>NUCLEOTIDE SEQUENCE</scope>
    <source>
        <tissue evidence="1">Skin</tissue>
    </source>
</reference>
<evidence type="ECO:0000313" key="1">
    <source>
        <dbReference type="EMBL" id="CEK78667.1"/>
    </source>
</evidence>
<feature type="non-terminal residue" evidence="1">
    <location>
        <position position="54"/>
    </location>
</feature>
<protein>
    <submittedName>
        <fullName evidence="1">Uncharacterized protein</fullName>
    </submittedName>
</protein>
<gene>
    <name evidence="1" type="primary">ORF111339</name>
</gene>
<dbReference type="EMBL" id="HACG01031802">
    <property type="protein sequence ID" value="CEK78667.1"/>
    <property type="molecule type" value="Transcribed_RNA"/>
</dbReference>
<sequence length="54" mass="6062">MKCSNLTQNRLITSHFSTLAVSYKNLSFLKLSTLGVTHKNRACVVLRPAREAKN</sequence>
<accession>A0A0B7ADC9</accession>
<organism evidence="1">
    <name type="scientific">Arion vulgaris</name>
    <dbReference type="NCBI Taxonomy" id="1028688"/>
    <lineage>
        <taxon>Eukaryota</taxon>
        <taxon>Metazoa</taxon>
        <taxon>Spiralia</taxon>
        <taxon>Lophotrochozoa</taxon>
        <taxon>Mollusca</taxon>
        <taxon>Gastropoda</taxon>
        <taxon>Heterobranchia</taxon>
        <taxon>Euthyneura</taxon>
        <taxon>Panpulmonata</taxon>
        <taxon>Eupulmonata</taxon>
        <taxon>Stylommatophora</taxon>
        <taxon>Helicina</taxon>
        <taxon>Arionoidea</taxon>
        <taxon>Arionidae</taxon>
        <taxon>Arion</taxon>
    </lineage>
</organism>